<dbReference type="SMART" id="SM00487">
    <property type="entry name" value="DEXDc"/>
    <property type="match status" value="1"/>
</dbReference>
<sequence length="966" mass="106956">MKPFKPPSLANRPAQVPSPHFDGPPPAKKRRVSKEGDEEDRAESTIAAAKFLSSTPSTNPLLASQRFRPPAIRKPLAPVSNGSSQPATQPEGVVVQSYHLVLWRKFTTKKKKTWDGDGVLSVSGTSGVLQDISGKELGRGVVRGPLLSGSELSIGGKDVEVDAILPREEYISGRVFLGTKKSTPAPSLKEINKTDRVSQKAQAKHEKLAESQKERLTAVIASTQSTKSTFKTPLSRNTVESTSQVVKAPEARHDPRGENALVMKRPVSAPKGRQTVDVVVDPLLTKHLREHQREGVAFLYECVMGMKDYDGEGAILADEMGLGKTLQTIALLWTLLKQNPVFEDAPVIQKALIVCPVSLIKNWRNEFRKWLGNERIGVFVADDNKMRLTDFTKGRAYHVMIIGYEKLTKVKDQLQGGTGIDIVICDEGHRLKTASNKAAGAIRSLNTDRRIILSGTPIQNDLSEFYTMVDFVNPNIMSKYSTFRKEFETPILKSRQPGASRSDLEKGEARSAELANLTGKFILRRTAEILNKYLPPKTEYVLFCRPTEAQKTVYRTIVNSQAFIAAMNTKAVVLELIMILKKVCNSPNLLIQKAGDKDEQTKRSDLFEDVPKHLLGSAGASGKLQVFDSLVHQIHSHTDEKVVVVSNYTSTMDVLGRVLTSMDMSFLRLDGATPTNKRQEIVDHFNRWPRKKAFVLLLSAKAGGTGLNLIGASRLVMFDMDWNPATDLQAMARVHRDGQKRPCFIYRLLTQGALDEKIFQRQVSKVGLADSIVDGKAAASGFTQAELRDLFTLDDGEECQTHKLLGCSCGGNGQPVADSSQCQDDSEHTFTELDENGLEVWRMDGDSDDDNAFLAQNKRQRIPTLAEVDRDAQESDIERKVKESRDSAGRAKMLSLMQYTHFDTALAHQRPKVAPMMSGEEDEEYDTIDDSSVSELVETAVQDDALRRVICEPGRRIGFVLAKLSA</sequence>
<dbReference type="Pfam" id="PF00271">
    <property type="entry name" value="Helicase_C"/>
    <property type="match status" value="1"/>
</dbReference>
<evidence type="ECO:0000313" key="7">
    <source>
        <dbReference type="EMBL" id="KXT10642.1"/>
    </source>
</evidence>
<dbReference type="GO" id="GO:0005524">
    <property type="term" value="F:ATP binding"/>
    <property type="evidence" value="ECO:0007669"/>
    <property type="project" value="InterPro"/>
</dbReference>
<evidence type="ECO:0000256" key="3">
    <source>
        <dbReference type="ARBA" id="ARBA00022840"/>
    </source>
</evidence>
<dbReference type="OrthoDB" id="413460at2759"/>
<keyword evidence="2" id="KW-0378">Hydrolase</keyword>
<evidence type="ECO:0000313" key="8">
    <source>
        <dbReference type="Proteomes" id="UP000073492"/>
    </source>
</evidence>
<dbReference type="GO" id="GO:0000724">
    <property type="term" value="P:double-strand break repair via homologous recombination"/>
    <property type="evidence" value="ECO:0007669"/>
    <property type="project" value="TreeGrafter"/>
</dbReference>
<dbReference type="CDD" id="cd18004">
    <property type="entry name" value="DEXHc_RAD54"/>
    <property type="match status" value="1"/>
</dbReference>
<dbReference type="Pfam" id="PF00176">
    <property type="entry name" value="SNF2-rel_dom"/>
    <property type="match status" value="1"/>
</dbReference>
<dbReference type="GO" id="GO:0007131">
    <property type="term" value="P:reciprocal meiotic recombination"/>
    <property type="evidence" value="ECO:0007669"/>
    <property type="project" value="TreeGrafter"/>
</dbReference>
<dbReference type="InterPro" id="IPR038718">
    <property type="entry name" value="SNF2-like_sf"/>
</dbReference>
<dbReference type="PANTHER" id="PTHR45629">
    <property type="entry name" value="SNF2/RAD54 FAMILY MEMBER"/>
    <property type="match status" value="1"/>
</dbReference>
<evidence type="ECO:0000256" key="2">
    <source>
        <dbReference type="ARBA" id="ARBA00022801"/>
    </source>
</evidence>
<dbReference type="FunFam" id="3.40.50.10810:FF:000035">
    <property type="entry name" value="DsDNA-dependent ATPase (Rad54b)"/>
    <property type="match status" value="1"/>
</dbReference>
<feature type="domain" description="Helicase C-terminal" evidence="6">
    <location>
        <begin position="626"/>
        <end position="788"/>
    </location>
</feature>
<dbReference type="GO" id="GO:0015616">
    <property type="term" value="F:DNA translocase activity"/>
    <property type="evidence" value="ECO:0007669"/>
    <property type="project" value="TreeGrafter"/>
</dbReference>
<dbReference type="SMART" id="SM00490">
    <property type="entry name" value="HELICc"/>
    <property type="match status" value="1"/>
</dbReference>
<dbReference type="InterPro" id="IPR027417">
    <property type="entry name" value="P-loop_NTPase"/>
</dbReference>
<protein>
    <recommendedName>
        <fullName evidence="9">DNA repair and recombination protein RAD54B</fullName>
    </recommendedName>
</protein>
<dbReference type="InterPro" id="IPR050496">
    <property type="entry name" value="SNF2_RAD54_helicase_repair"/>
</dbReference>
<proteinExistence type="predicted"/>
<dbReference type="Gene3D" id="3.40.50.300">
    <property type="entry name" value="P-loop containing nucleotide triphosphate hydrolases"/>
    <property type="match status" value="1"/>
</dbReference>
<dbReference type="CDD" id="cd18793">
    <property type="entry name" value="SF2_C_SNF"/>
    <property type="match status" value="1"/>
</dbReference>
<dbReference type="GO" id="GO:0005634">
    <property type="term" value="C:nucleus"/>
    <property type="evidence" value="ECO:0007669"/>
    <property type="project" value="TreeGrafter"/>
</dbReference>
<dbReference type="InterPro" id="IPR001650">
    <property type="entry name" value="Helicase_C-like"/>
</dbReference>
<accession>A0A139I7X1</accession>
<reference evidence="7 8" key="1">
    <citation type="submission" date="2015-07" db="EMBL/GenBank/DDBJ databases">
        <title>Comparative genomics of the Sigatoka disease complex on banana suggests a link between parallel evolutionary changes in Pseudocercospora fijiensis and Pseudocercospora eumusae and increased virulence on the banana host.</title>
        <authorList>
            <person name="Chang T.-C."/>
            <person name="Salvucci A."/>
            <person name="Crous P.W."/>
            <person name="Stergiopoulos I."/>
        </authorList>
    </citation>
    <scope>NUCLEOTIDE SEQUENCE [LARGE SCALE GENOMIC DNA]</scope>
    <source>
        <strain evidence="7 8">CBS 116634</strain>
    </source>
</reference>
<dbReference type="STRING" id="113226.A0A139I7X1"/>
<evidence type="ECO:0000256" key="1">
    <source>
        <dbReference type="ARBA" id="ARBA00022741"/>
    </source>
</evidence>
<feature type="compositionally biased region" description="Polar residues" evidence="4">
    <location>
        <begin position="52"/>
        <end position="62"/>
    </location>
</feature>
<organism evidence="7 8">
    <name type="scientific">Pseudocercospora musae</name>
    <dbReference type="NCBI Taxonomy" id="113226"/>
    <lineage>
        <taxon>Eukaryota</taxon>
        <taxon>Fungi</taxon>
        <taxon>Dikarya</taxon>
        <taxon>Ascomycota</taxon>
        <taxon>Pezizomycotina</taxon>
        <taxon>Dothideomycetes</taxon>
        <taxon>Dothideomycetidae</taxon>
        <taxon>Mycosphaerellales</taxon>
        <taxon>Mycosphaerellaceae</taxon>
        <taxon>Pseudocercospora</taxon>
    </lineage>
</organism>
<dbReference type="Gene3D" id="1.20.120.850">
    <property type="entry name" value="SWI2/SNF2 ATPases, N-terminal domain"/>
    <property type="match status" value="1"/>
</dbReference>
<name>A0A139I7X1_9PEZI</name>
<feature type="region of interest" description="Disordered" evidence="4">
    <location>
        <begin position="1"/>
        <end position="63"/>
    </location>
</feature>
<comment type="caution">
    <text evidence="7">The sequence shown here is derived from an EMBL/GenBank/DDBJ whole genome shotgun (WGS) entry which is preliminary data.</text>
</comment>
<evidence type="ECO:0008006" key="9">
    <source>
        <dbReference type="Google" id="ProtNLM"/>
    </source>
</evidence>
<feature type="domain" description="Helicase ATP-binding" evidence="5">
    <location>
        <begin position="305"/>
        <end position="475"/>
    </location>
</feature>
<keyword evidence="1" id="KW-0547">Nucleotide-binding</keyword>
<dbReference type="Proteomes" id="UP000073492">
    <property type="component" value="Unassembled WGS sequence"/>
</dbReference>
<dbReference type="PANTHER" id="PTHR45629:SF7">
    <property type="entry name" value="DNA EXCISION REPAIR PROTEIN ERCC-6-RELATED"/>
    <property type="match status" value="1"/>
</dbReference>
<dbReference type="GO" id="GO:0016787">
    <property type="term" value="F:hydrolase activity"/>
    <property type="evidence" value="ECO:0007669"/>
    <property type="project" value="UniProtKB-KW"/>
</dbReference>
<keyword evidence="8" id="KW-1185">Reference proteome</keyword>
<dbReference type="PROSITE" id="PS51194">
    <property type="entry name" value="HELICASE_CTER"/>
    <property type="match status" value="1"/>
</dbReference>
<dbReference type="SUPFAM" id="SSF52540">
    <property type="entry name" value="P-loop containing nucleoside triphosphate hydrolases"/>
    <property type="match status" value="2"/>
</dbReference>
<evidence type="ECO:0000256" key="4">
    <source>
        <dbReference type="SAM" id="MobiDB-lite"/>
    </source>
</evidence>
<gene>
    <name evidence="7" type="ORF">AC579_1253</name>
</gene>
<dbReference type="PROSITE" id="PS51192">
    <property type="entry name" value="HELICASE_ATP_BIND_1"/>
    <property type="match status" value="1"/>
</dbReference>
<dbReference type="AlphaFoldDB" id="A0A139I7X1"/>
<dbReference type="Gene3D" id="3.40.50.10810">
    <property type="entry name" value="Tandem AAA-ATPase domain"/>
    <property type="match status" value="1"/>
</dbReference>
<dbReference type="InterPro" id="IPR014001">
    <property type="entry name" value="Helicase_ATP-bd"/>
</dbReference>
<keyword evidence="3" id="KW-0067">ATP-binding</keyword>
<dbReference type="EMBL" id="LFZO01000247">
    <property type="protein sequence ID" value="KXT10642.1"/>
    <property type="molecule type" value="Genomic_DNA"/>
</dbReference>
<dbReference type="InterPro" id="IPR049730">
    <property type="entry name" value="SNF2/RAD54-like_C"/>
</dbReference>
<evidence type="ECO:0000259" key="6">
    <source>
        <dbReference type="PROSITE" id="PS51194"/>
    </source>
</evidence>
<evidence type="ECO:0000259" key="5">
    <source>
        <dbReference type="PROSITE" id="PS51192"/>
    </source>
</evidence>
<dbReference type="InterPro" id="IPR000330">
    <property type="entry name" value="SNF2_N"/>
</dbReference>